<dbReference type="RefSeq" id="WP_015749931.1">
    <property type="nucleotide sequence ID" value="NC_013235.1"/>
</dbReference>
<evidence type="ECO:0000313" key="7">
    <source>
        <dbReference type="Proteomes" id="UP000002218"/>
    </source>
</evidence>
<feature type="domain" description="PAC" evidence="5">
    <location>
        <begin position="91"/>
        <end position="146"/>
    </location>
</feature>
<evidence type="ECO:0000256" key="2">
    <source>
        <dbReference type="ARBA" id="ARBA00022643"/>
    </source>
</evidence>
<reference evidence="7" key="1">
    <citation type="submission" date="2009-09" db="EMBL/GenBank/DDBJ databases">
        <title>The complete genome of Nakamurella multipartita DSM 44233.</title>
        <authorList>
            <consortium name="US DOE Joint Genome Institute (JGI-PGF)"/>
            <person name="Lucas S."/>
            <person name="Copeland A."/>
            <person name="Lapidus A."/>
            <person name="Glavina del Rio T."/>
            <person name="Dalin E."/>
            <person name="Tice H."/>
            <person name="Bruce D."/>
            <person name="Goodwin L."/>
            <person name="Pitluck S."/>
            <person name="Kyrpides N."/>
            <person name="Mavromatis K."/>
            <person name="Ivanova N."/>
            <person name="Ovchinnikova G."/>
            <person name="Sims D."/>
            <person name="Meincke L."/>
            <person name="Brettin T."/>
            <person name="Detter J.C."/>
            <person name="Han C."/>
            <person name="Larimer F."/>
            <person name="Land M."/>
            <person name="Hauser L."/>
            <person name="Markowitz V."/>
            <person name="Cheng J.-F."/>
            <person name="Hugenholtz P."/>
            <person name="Woyke T."/>
            <person name="Wu D."/>
            <person name="Klenk H.-P."/>
            <person name="Eisen J.A."/>
        </authorList>
    </citation>
    <scope>NUCLEOTIDE SEQUENCE [LARGE SCALE GENOMIC DNA]</scope>
    <source>
        <strain evidence="7">ATCC 700099 / DSM 44233 / CIP 104796 / JCM 9543 / NBRC 105858 / Y-104</strain>
    </source>
</reference>
<evidence type="ECO:0000259" key="4">
    <source>
        <dbReference type="PROSITE" id="PS50112"/>
    </source>
</evidence>
<accession>C8X922</accession>
<keyword evidence="3" id="KW-0157">Chromophore</keyword>
<organism evidence="6 7">
    <name type="scientific">Nakamurella multipartita (strain ATCC 700099 / DSM 44233 / CIP 104796 / JCM 9543 / NBRC 105858 / Y-104)</name>
    <name type="common">Microsphaera multipartita</name>
    <dbReference type="NCBI Taxonomy" id="479431"/>
    <lineage>
        <taxon>Bacteria</taxon>
        <taxon>Bacillati</taxon>
        <taxon>Actinomycetota</taxon>
        <taxon>Actinomycetes</taxon>
        <taxon>Nakamurellales</taxon>
        <taxon>Nakamurellaceae</taxon>
        <taxon>Nakamurella</taxon>
    </lineage>
</organism>
<dbReference type="CDD" id="cd00130">
    <property type="entry name" value="PAS"/>
    <property type="match status" value="1"/>
</dbReference>
<dbReference type="EMBL" id="CP001737">
    <property type="protein sequence ID" value="ACV81120.1"/>
    <property type="molecule type" value="Genomic_DNA"/>
</dbReference>
<dbReference type="KEGG" id="nml:Namu_4845"/>
<evidence type="ECO:0000259" key="5">
    <source>
        <dbReference type="PROSITE" id="PS50113"/>
    </source>
</evidence>
<dbReference type="AlphaFoldDB" id="C8X922"/>
<dbReference type="Pfam" id="PF13426">
    <property type="entry name" value="PAS_9"/>
    <property type="match status" value="1"/>
</dbReference>
<dbReference type="eggNOG" id="COG2202">
    <property type="taxonomic scope" value="Bacteria"/>
</dbReference>
<dbReference type="InterPro" id="IPR000014">
    <property type="entry name" value="PAS"/>
</dbReference>
<keyword evidence="1" id="KW-0285">Flavoprotein</keyword>
<dbReference type="PANTHER" id="PTHR47429">
    <property type="entry name" value="PROTEIN TWIN LOV 1"/>
    <property type="match status" value="1"/>
</dbReference>
<dbReference type="PANTHER" id="PTHR47429:SF2">
    <property type="entry name" value="PROTEIN TWIN LOV 1"/>
    <property type="match status" value="1"/>
</dbReference>
<evidence type="ECO:0000256" key="3">
    <source>
        <dbReference type="ARBA" id="ARBA00022991"/>
    </source>
</evidence>
<name>C8X922_NAKMY</name>
<keyword evidence="7" id="KW-1185">Reference proteome</keyword>
<dbReference type="STRING" id="479431.Namu_4845"/>
<evidence type="ECO:0000256" key="1">
    <source>
        <dbReference type="ARBA" id="ARBA00022630"/>
    </source>
</evidence>
<dbReference type="PROSITE" id="PS50112">
    <property type="entry name" value="PAS"/>
    <property type="match status" value="1"/>
</dbReference>
<dbReference type="SUPFAM" id="SSF55785">
    <property type="entry name" value="PYP-like sensor domain (PAS domain)"/>
    <property type="match status" value="1"/>
</dbReference>
<dbReference type="SMART" id="SM00086">
    <property type="entry name" value="PAC"/>
    <property type="match status" value="1"/>
</dbReference>
<dbReference type="InterPro" id="IPR000700">
    <property type="entry name" value="PAS-assoc_C"/>
</dbReference>
<dbReference type="HOGENOM" id="CLU_080231_3_0_11"/>
<sequence>MRTEHDSGGQLPSAGLPGVLVRAIAATQAVQGITIARNTDDAPLVYANESFQRMTGYAPEEILGHNCRFLQGPDTDRAQVRRLHEAIRRHTDISVIIRNYRRDGSWFWNKVSISPIHEPGSDEVTHFIGTQIDVTDLVETGGADVLGRL</sequence>
<reference evidence="6 7" key="2">
    <citation type="journal article" date="2010" name="Stand. Genomic Sci.">
        <title>Complete genome sequence of Nakamurella multipartita type strain (Y-104).</title>
        <authorList>
            <person name="Tice H."/>
            <person name="Mayilraj S."/>
            <person name="Sims D."/>
            <person name="Lapidus A."/>
            <person name="Nolan M."/>
            <person name="Lucas S."/>
            <person name="Glavina Del Rio T."/>
            <person name="Copeland A."/>
            <person name="Cheng J.F."/>
            <person name="Meincke L."/>
            <person name="Bruce D."/>
            <person name="Goodwin L."/>
            <person name="Pitluck S."/>
            <person name="Ivanova N."/>
            <person name="Mavromatis K."/>
            <person name="Ovchinnikova G."/>
            <person name="Pati A."/>
            <person name="Chen A."/>
            <person name="Palaniappan K."/>
            <person name="Land M."/>
            <person name="Hauser L."/>
            <person name="Chang Y.J."/>
            <person name="Jeffries C.D."/>
            <person name="Detter J.C."/>
            <person name="Brettin T."/>
            <person name="Rohde M."/>
            <person name="Goker M."/>
            <person name="Bristow J."/>
            <person name="Eisen J.A."/>
            <person name="Markowitz V."/>
            <person name="Hugenholtz P."/>
            <person name="Kyrpides N.C."/>
            <person name="Klenk H.P."/>
            <person name="Chen F."/>
        </authorList>
    </citation>
    <scope>NUCLEOTIDE SEQUENCE [LARGE SCALE GENOMIC DNA]</scope>
    <source>
        <strain evidence="7">ATCC 700099 / DSM 44233 / CIP 104796 / JCM 9543 / NBRC 105858 / Y-104</strain>
    </source>
</reference>
<dbReference type="InParanoid" id="C8X922"/>
<dbReference type="InterPro" id="IPR035965">
    <property type="entry name" value="PAS-like_dom_sf"/>
</dbReference>
<keyword evidence="2" id="KW-0288">FMN</keyword>
<protein>
    <submittedName>
        <fullName evidence="6">Putative PAS/PAC sensor protein</fullName>
    </submittedName>
</protein>
<dbReference type="OrthoDB" id="118142at2"/>
<gene>
    <name evidence="6" type="ordered locus">Namu_4845</name>
</gene>
<dbReference type="PROSITE" id="PS50113">
    <property type="entry name" value="PAC"/>
    <property type="match status" value="1"/>
</dbReference>
<evidence type="ECO:0000313" key="6">
    <source>
        <dbReference type="EMBL" id="ACV81120.1"/>
    </source>
</evidence>
<dbReference type="Gene3D" id="3.30.450.20">
    <property type="entry name" value="PAS domain"/>
    <property type="match status" value="1"/>
</dbReference>
<dbReference type="InterPro" id="IPR001610">
    <property type="entry name" value="PAC"/>
</dbReference>
<feature type="domain" description="PAS" evidence="4">
    <location>
        <begin position="41"/>
        <end position="90"/>
    </location>
</feature>
<dbReference type="Proteomes" id="UP000002218">
    <property type="component" value="Chromosome"/>
</dbReference>
<proteinExistence type="predicted"/>
<dbReference type="NCBIfam" id="TIGR00229">
    <property type="entry name" value="sensory_box"/>
    <property type="match status" value="1"/>
</dbReference>